<dbReference type="EMBL" id="CP053073">
    <property type="protein sequence ID" value="QJR13741.1"/>
    <property type="molecule type" value="Genomic_DNA"/>
</dbReference>
<evidence type="ECO:0000313" key="14">
    <source>
        <dbReference type="Proteomes" id="UP000503096"/>
    </source>
</evidence>
<dbReference type="InterPro" id="IPR006076">
    <property type="entry name" value="FAD-dep_OxRdtase"/>
</dbReference>
<keyword evidence="2 10" id="KW-0489">Methyltransferase</keyword>
<dbReference type="InParanoid" id="A0A6M4H2G9"/>
<dbReference type="GO" id="GO:0002097">
    <property type="term" value="P:tRNA wobble base modification"/>
    <property type="evidence" value="ECO:0007669"/>
    <property type="project" value="UniProtKB-UniRule"/>
</dbReference>
<dbReference type="Pfam" id="PF01266">
    <property type="entry name" value="DAO"/>
    <property type="match status" value="1"/>
</dbReference>
<keyword evidence="1 10" id="KW-0963">Cytoplasm</keyword>
<dbReference type="PANTHER" id="PTHR13847:SF283">
    <property type="entry name" value="TRNA 5-METHYLAMINOMETHYL-2-THIOURIDINE BIOSYNTHESIS BIFUNCTIONAL PROTEIN MNMC"/>
    <property type="match status" value="1"/>
</dbReference>
<feature type="region of interest" description="FAD-dependent cmnm(5)s(2)U34 oxidoreductase" evidence="10">
    <location>
        <begin position="249"/>
        <end position="606"/>
    </location>
</feature>
<evidence type="ECO:0000256" key="5">
    <source>
        <dbReference type="ARBA" id="ARBA00022691"/>
    </source>
</evidence>
<dbReference type="Gene3D" id="3.30.9.10">
    <property type="entry name" value="D-Amino Acid Oxidase, subunit A, domain 2"/>
    <property type="match status" value="1"/>
</dbReference>
<dbReference type="GO" id="GO:0004808">
    <property type="term" value="F:tRNA (5-methylaminomethyl-2-thiouridylate)(34)-methyltransferase activity"/>
    <property type="evidence" value="ECO:0007669"/>
    <property type="project" value="UniProtKB-EC"/>
</dbReference>
<dbReference type="Gene3D" id="3.40.50.150">
    <property type="entry name" value="Vaccinia Virus protein VP39"/>
    <property type="match status" value="1"/>
</dbReference>
<dbReference type="NCBIfam" id="NF002483">
    <property type="entry name" value="PRK01747.1-4"/>
    <property type="match status" value="1"/>
</dbReference>
<feature type="domain" description="FAD dependent oxidoreductase" evidence="11">
    <location>
        <begin position="246"/>
        <end position="582"/>
    </location>
</feature>
<dbReference type="PANTHER" id="PTHR13847">
    <property type="entry name" value="SARCOSINE DEHYDROGENASE-RELATED"/>
    <property type="match status" value="1"/>
</dbReference>
<evidence type="ECO:0000256" key="2">
    <source>
        <dbReference type="ARBA" id="ARBA00022603"/>
    </source>
</evidence>
<dbReference type="NCBIfam" id="NF033855">
    <property type="entry name" value="tRNA_MNMC2"/>
    <property type="match status" value="1"/>
</dbReference>
<dbReference type="InterPro" id="IPR047785">
    <property type="entry name" value="tRNA_MNMC2"/>
</dbReference>
<feature type="domain" description="MnmC-like methyltransferase" evidence="12">
    <location>
        <begin position="111"/>
        <end position="231"/>
    </location>
</feature>
<keyword evidence="14" id="KW-1185">Reference proteome</keyword>
<evidence type="ECO:0000256" key="1">
    <source>
        <dbReference type="ARBA" id="ARBA00022490"/>
    </source>
</evidence>
<dbReference type="SUPFAM" id="SSF51905">
    <property type="entry name" value="FAD/NAD(P)-binding domain"/>
    <property type="match status" value="1"/>
</dbReference>
<dbReference type="InterPro" id="IPR023032">
    <property type="entry name" value="tRNA_MAMT_biosynth_bifunc_MnmC"/>
</dbReference>
<evidence type="ECO:0000256" key="9">
    <source>
        <dbReference type="ARBA" id="ARBA00023268"/>
    </source>
</evidence>
<reference evidence="13 14" key="1">
    <citation type="submission" date="2020-04" db="EMBL/GenBank/DDBJ databases">
        <title>Usitatibacter rugosus gen. nov., sp. nov. and Usitatibacter palustris sp. nov., novel members of Usitatibacteraceae fam. nov. within the order Nitrosomonadales isolated from soil.</title>
        <authorList>
            <person name="Huber K.J."/>
            <person name="Neumann-Schaal M."/>
            <person name="Geppert A."/>
            <person name="Luckner M."/>
            <person name="Wanner G."/>
            <person name="Overmann J."/>
        </authorList>
    </citation>
    <scope>NUCLEOTIDE SEQUENCE [LARGE SCALE GENOMIC DNA]</scope>
    <source>
        <strain evidence="13 14">Swamp67</strain>
    </source>
</reference>
<keyword evidence="3 10" id="KW-0285">Flavoprotein</keyword>
<sequence>MRVTLPTARLAFANDGIPLSPDFNDLYHSVDGGLAQARAVFLAGNRVAERWRGRDSFTILETGFGLGINFLAAWDALRADPNRPRRLHFISVEKHPFTRDDLKRALAPFEEVAPLAGALVMNWPPPVAGFHRIHFDAGQVILTLLLGDATEALAQLEAKVDAFFLDGFSPAKNPGVWSPEVVRELARLAAPGATLATWTVAGGVRAALTGAGFTCEKREGFGHKRAMMVGQWREPAVSAPTPDRRALVLGAGVAGIACAERLASRGWEVALVDAREQPHPLAVGAVRPVANLRDATNAKVSRSAFLYALQHYGGMQLDGHHLQWQACGALQLAGDDDEAARQSAIVHSQEHAAEFLAYVDREAAAEIAGRDVARGGWYFPSSAWVSLRSLATASLARAGSRVHVFRGDRVERIVREGNAWRALGASGSSIAEAPVLILANAHDAQRLAPEARLALNRVRGQVTYLPPSPSRSLERIVSGNGYIAPLPDGGHVVGATFQHDDFDETVRAADHGQNLARAESMLPGFTQGVEPSGLEGWTGFRTTVPDRLPIFGACVAPGLYVATGLGSRGLLWAPLGAELLVSRIESEPSPLPRDLAGAISPARFLS</sequence>
<dbReference type="InterPro" id="IPR036188">
    <property type="entry name" value="FAD/NAD-bd_sf"/>
</dbReference>
<dbReference type="GO" id="GO:0005737">
    <property type="term" value="C:cytoplasm"/>
    <property type="evidence" value="ECO:0007669"/>
    <property type="project" value="UniProtKB-SubCell"/>
</dbReference>
<evidence type="ECO:0000313" key="13">
    <source>
        <dbReference type="EMBL" id="QJR13741.1"/>
    </source>
</evidence>
<keyword evidence="8 10" id="KW-0560">Oxidoreductase</keyword>
<dbReference type="SUPFAM" id="SSF54373">
    <property type="entry name" value="FAD-linked reductases, C-terminal domain"/>
    <property type="match status" value="1"/>
</dbReference>
<dbReference type="KEGG" id="upl:DSM104440_00531"/>
<comment type="cofactor">
    <cofactor evidence="10">
        <name>FAD</name>
        <dbReference type="ChEBI" id="CHEBI:57692"/>
    </cofactor>
</comment>
<dbReference type="RefSeq" id="WP_171160485.1">
    <property type="nucleotide sequence ID" value="NZ_CP053073.1"/>
</dbReference>
<evidence type="ECO:0000259" key="11">
    <source>
        <dbReference type="Pfam" id="PF01266"/>
    </source>
</evidence>
<dbReference type="EC" id="1.5.-.-" evidence="10"/>
<dbReference type="NCBIfam" id="TIGR03197">
    <property type="entry name" value="MnmC_Cterm"/>
    <property type="match status" value="1"/>
</dbReference>
<dbReference type="HAMAP" id="MF_01102">
    <property type="entry name" value="MnmC"/>
    <property type="match status" value="1"/>
</dbReference>
<name>A0A6M4H2G9_9PROT</name>
<comment type="subcellular location">
    <subcellularLocation>
        <location evidence="10">Cytoplasm</location>
    </subcellularLocation>
</comment>
<protein>
    <recommendedName>
        <fullName evidence="10">tRNA 5-methylaminomethyl-2-thiouridine biosynthesis bifunctional protein MnmC</fullName>
        <shortName evidence="10">tRNA mnm(5)s(2)U biosynthesis bifunctional protein</shortName>
    </recommendedName>
    <domain>
        <recommendedName>
            <fullName evidence="10">tRNA (mnm(5)s(2)U34)-methyltransferase</fullName>
            <ecNumber evidence="10">2.1.1.61</ecNumber>
        </recommendedName>
    </domain>
    <domain>
        <recommendedName>
            <fullName evidence="10">FAD-dependent cmnm(5)s(2)U34 oxidoreductase</fullName>
            <ecNumber evidence="10">1.5.-.-</ecNumber>
        </recommendedName>
    </domain>
</protein>
<organism evidence="13 14">
    <name type="scientific">Usitatibacter palustris</name>
    <dbReference type="NCBI Taxonomy" id="2732487"/>
    <lineage>
        <taxon>Bacteria</taxon>
        <taxon>Pseudomonadati</taxon>
        <taxon>Pseudomonadota</taxon>
        <taxon>Betaproteobacteria</taxon>
        <taxon>Nitrosomonadales</taxon>
        <taxon>Usitatibacteraceae</taxon>
        <taxon>Usitatibacter</taxon>
    </lineage>
</organism>
<comment type="catalytic activity">
    <reaction evidence="10">
        <text>5-aminomethyl-2-thiouridine(34) in tRNA + S-adenosyl-L-methionine = 5-methylaminomethyl-2-thiouridine(34) in tRNA + S-adenosyl-L-homocysteine + H(+)</text>
        <dbReference type="Rhea" id="RHEA:19569"/>
        <dbReference type="Rhea" id="RHEA-COMP:10195"/>
        <dbReference type="Rhea" id="RHEA-COMP:10197"/>
        <dbReference type="ChEBI" id="CHEBI:15378"/>
        <dbReference type="ChEBI" id="CHEBI:57856"/>
        <dbReference type="ChEBI" id="CHEBI:59789"/>
        <dbReference type="ChEBI" id="CHEBI:74454"/>
        <dbReference type="ChEBI" id="CHEBI:74455"/>
        <dbReference type="EC" id="2.1.1.61"/>
    </reaction>
</comment>
<dbReference type="AlphaFoldDB" id="A0A6M4H2G9"/>
<keyword evidence="4 10" id="KW-0808">Transferase</keyword>
<dbReference type="EC" id="2.1.1.61" evidence="10"/>
<comment type="function">
    <text evidence="10">Catalyzes the last two steps in the biosynthesis of 5-methylaminomethyl-2-thiouridine (mnm(5)s(2)U) at the wobble position (U34) in tRNA. Catalyzes the FAD-dependent demodification of cmnm(5)s(2)U34 to nm(5)s(2)U34, followed by the transfer of a methyl group from S-adenosyl-L-methionine to nm(5)s(2)U34, to form mnm(5)s(2)U34.</text>
</comment>
<dbReference type="InterPro" id="IPR008471">
    <property type="entry name" value="MnmC-like_methylTransf"/>
</dbReference>
<keyword evidence="7 10" id="KW-0274">FAD</keyword>
<dbReference type="GO" id="GO:0032259">
    <property type="term" value="P:methylation"/>
    <property type="evidence" value="ECO:0007669"/>
    <property type="project" value="UniProtKB-KW"/>
</dbReference>
<comment type="similarity">
    <text evidence="10">In the N-terminal section; belongs to the methyltransferase superfamily. tRNA (mnm(5)s(2)U34)-methyltransferase family.</text>
</comment>
<evidence type="ECO:0000256" key="6">
    <source>
        <dbReference type="ARBA" id="ARBA00022694"/>
    </source>
</evidence>
<dbReference type="SUPFAM" id="SSF53335">
    <property type="entry name" value="S-adenosyl-L-methionine-dependent methyltransferases"/>
    <property type="match status" value="1"/>
</dbReference>
<dbReference type="GO" id="GO:0050660">
    <property type="term" value="F:flavin adenine dinucleotide binding"/>
    <property type="evidence" value="ECO:0007669"/>
    <property type="project" value="UniProtKB-UniRule"/>
</dbReference>
<keyword evidence="6 10" id="KW-0819">tRNA processing</keyword>
<feature type="region of interest" description="tRNA (mnm(5)s(2)U34)-methyltransferase" evidence="10">
    <location>
        <begin position="1"/>
        <end position="233"/>
    </location>
</feature>
<dbReference type="GO" id="GO:0016645">
    <property type="term" value="F:oxidoreductase activity, acting on the CH-NH group of donors"/>
    <property type="evidence" value="ECO:0007669"/>
    <property type="project" value="InterPro"/>
</dbReference>
<dbReference type="Pfam" id="PF05430">
    <property type="entry name" value="Methyltransf_30"/>
    <property type="match status" value="1"/>
</dbReference>
<keyword evidence="5 10" id="KW-0949">S-adenosyl-L-methionine</keyword>
<dbReference type="Proteomes" id="UP000503096">
    <property type="component" value="Chromosome"/>
</dbReference>
<dbReference type="FunCoup" id="A0A6M4H2G9">
    <property type="interactions" value="79"/>
</dbReference>
<proteinExistence type="inferred from homology"/>
<dbReference type="InterPro" id="IPR017610">
    <property type="entry name" value="tRNA_S-uridine_synth_MnmC_C"/>
</dbReference>
<dbReference type="Gene3D" id="3.50.50.60">
    <property type="entry name" value="FAD/NAD(P)-binding domain"/>
    <property type="match status" value="1"/>
</dbReference>
<keyword evidence="9 10" id="KW-0511">Multifunctional enzyme</keyword>
<evidence type="ECO:0000259" key="12">
    <source>
        <dbReference type="Pfam" id="PF05430"/>
    </source>
</evidence>
<dbReference type="InterPro" id="IPR029063">
    <property type="entry name" value="SAM-dependent_MTases_sf"/>
</dbReference>
<comment type="similarity">
    <text evidence="10">In the C-terminal section; belongs to the DAO family.</text>
</comment>
<gene>
    <name evidence="10 13" type="primary">mnmC</name>
    <name evidence="13" type="ORF">DSM104440_00531</name>
</gene>
<evidence type="ECO:0000256" key="3">
    <source>
        <dbReference type="ARBA" id="ARBA00022630"/>
    </source>
</evidence>
<evidence type="ECO:0000256" key="7">
    <source>
        <dbReference type="ARBA" id="ARBA00022827"/>
    </source>
</evidence>
<evidence type="ECO:0000256" key="4">
    <source>
        <dbReference type="ARBA" id="ARBA00022679"/>
    </source>
</evidence>
<evidence type="ECO:0000256" key="10">
    <source>
        <dbReference type="HAMAP-Rule" id="MF_01102"/>
    </source>
</evidence>
<accession>A0A6M4H2G9</accession>
<evidence type="ECO:0000256" key="8">
    <source>
        <dbReference type="ARBA" id="ARBA00023002"/>
    </source>
</evidence>